<dbReference type="AlphaFoldDB" id="A0A1Y1Y7D7"/>
<dbReference type="InterPro" id="IPR007941">
    <property type="entry name" value="DUF726"/>
</dbReference>
<proteinExistence type="inferred from homology"/>
<comment type="caution">
    <text evidence="6">The sequence shown here is derived from an EMBL/GenBank/DDBJ whole genome shotgun (WGS) entry which is preliminary data.</text>
</comment>
<evidence type="ECO:0000256" key="4">
    <source>
        <dbReference type="ARBA" id="ARBA00022989"/>
    </source>
</evidence>
<evidence type="ECO:0000313" key="6">
    <source>
        <dbReference type="EMBL" id="ORX93494.1"/>
    </source>
</evidence>
<dbReference type="PANTHER" id="PTHR17920">
    <property type="entry name" value="TRANSMEMBRANE AND COILED-COIL DOMAIN-CONTAINING PROTEIN 4 TMCO4"/>
    <property type="match status" value="1"/>
</dbReference>
<dbReference type="Proteomes" id="UP000193498">
    <property type="component" value="Unassembled WGS sequence"/>
</dbReference>
<keyword evidence="3" id="KW-0812">Transmembrane</keyword>
<dbReference type="OrthoDB" id="277931at2759"/>
<reference evidence="6 7" key="1">
    <citation type="submission" date="2016-07" db="EMBL/GenBank/DDBJ databases">
        <title>Pervasive Adenine N6-methylation of Active Genes in Fungi.</title>
        <authorList>
            <consortium name="DOE Joint Genome Institute"/>
            <person name="Mondo S.J."/>
            <person name="Dannebaum R.O."/>
            <person name="Kuo R.C."/>
            <person name="Labutti K."/>
            <person name="Haridas S."/>
            <person name="Kuo A."/>
            <person name="Salamov A."/>
            <person name="Ahrendt S.R."/>
            <person name="Lipzen A."/>
            <person name="Sullivan W."/>
            <person name="Andreopoulos W.B."/>
            <person name="Clum A."/>
            <person name="Lindquist E."/>
            <person name="Daum C."/>
            <person name="Ramamoorthy G.K."/>
            <person name="Gryganskyi A."/>
            <person name="Culley D."/>
            <person name="Magnuson J.K."/>
            <person name="James T.Y."/>
            <person name="O'Malley M.A."/>
            <person name="Stajich J.E."/>
            <person name="Spatafora J.W."/>
            <person name="Visel A."/>
            <person name="Grigoriev I.V."/>
        </authorList>
    </citation>
    <scope>NUCLEOTIDE SEQUENCE [LARGE SCALE GENOMIC DNA]</scope>
    <source>
        <strain evidence="6 7">CBS 931.73</strain>
    </source>
</reference>
<dbReference type="InParanoid" id="A0A1Y1Y7D7"/>
<dbReference type="InterPro" id="IPR029058">
    <property type="entry name" value="AB_hydrolase_fold"/>
</dbReference>
<dbReference type="EMBL" id="MCFE01000233">
    <property type="protein sequence ID" value="ORX93494.1"/>
    <property type="molecule type" value="Genomic_DNA"/>
</dbReference>
<feature type="non-terminal residue" evidence="6">
    <location>
        <position position="231"/>
    </location>
</feature>
<evidence type="ECO:0000256" key="2">
    <source>
        <dbReference type="ARBA" id="ARBA00009824"/>
    </source>
</evidence>
<organism evidence="6 7">
    <name type="scientific">Basidiobolus meristosporus CBS 931.73</name>
    <dbReference type="NCBI Taxonomy" id="1314790"/>
    <lineage>
        <taxon>Eukaryota</taxon>
        <taxon>Fungi</taxon>
        <taxon>Fungi incertae sedis</taxon>
        <taxon>Zoopagomycota</taxon>
        <taxon>Entomophthoromycotina</taxon>
        <taxon>Basidiobolomycetes</taxon>
        <taxon>Basidiobolales</taxon>
        <taxon>Basidiobolaceae</taxon>
        <taxon>Basidiobolus</taxon>
    </lineage>
</organism>
<feature type="non-terminal residue" evidence="6">
    <location>
        <position position="1"/>
    </location>
</feature>
<keyword evidence="5" id="KW-0472">Membrane</keyword>
<name>A0A1Y1Y7D7_9FUNG</name>
<dbReference type="Pfam" id="PF05277">
    <property type="entry name" value="DUF726"/>
    <property type="match status" value="1"/>
</dbReference>
<comment type="similarity">
    <text evidence="2">Belongs to the TMCO4 family.</text>
</comment>
<accession>A0A1Y1Y7D7</accession>
<dbReference type="GO" id="GO:0016020">
    <property type="term" value="C:membrane"/>
    <property type="evidence" value="ECO:0007669"/>
    <property type="project" value="UniProtKB-SubCell"/>
</dbReference>
<keyword evidence="4" id="KW-1133">Transmembrane helix</keyword>
<protein>
    <submittedName>
        <fullName evidence="6">DUF726-domain-containing protein</fullName>
    </submittedName>
</protein>
<comment type="subcellular location">
    <subcellularLocation>
        <location evidence="1">Membrane</location>
        <topology evidence="1">Multi-pass membrane protein</topology>
    </subcellularLocation>
</comment>
<evidence type="ECO:0000256" key="1">
    <source>
        <dbReference type="ARBA" id="ARBA00004141"/>
    </source>
</evidence>
<sequence length="231" mass="25336">KRTNVLITISGWLATDDDATLPFSTVDANYGDHFSLSWEPEVLRELGNALKLIAGEVVSFATQQILQHTMLHALLAALAWPLALTKIGYLIDNPWSIGLDKAQKAGLVLADTLLNHVQGHRPVSLVGFSLGARVIFYCLLELARVNAYGIVEDVFLFGTPVTASTKQWKQCAGVVSGRFVNGYVKSDWVLGFLYRASAAGRPIAGLRPITDVPRLDNVDLTDMINGHFQYR</sequence>
<dbReference type="PANTHER" id="PTHR17920:SF3">
    <property type="entry name" value="TRANSMEMBRANE AND COILED-COIL DOMAIN-CONTAINING PROTEIN 4"/>
    <property type="match status" value="1"/>
</dbReference>
<keyword evidence="7" id="KW-1185">Reference proteome</keyword>
<gene>
    <name evidence="6" type="ORF">K493DRAFT_144866</name>
</gene>
<evidence type="ECO:0000313" key="7">
    <source>
        <dbReference type="Proteomes" id="UP000193498"/>
    </source>
</evidence>
<evidence type="ECO:0000256" key="5">
    <source>
        <dbReference type="ARBA" id="ARBA00023136"/>
    </source>
</evidence>
<evidence type="ECO:0000256" key="3">
    <source>
        <dbReference type="ARBA" id="ARBA00022692"/>
    </source>
</evidence>
<dbReference type="SUPFAM" id="SSF53474">
    <property type="entry name" value="alpha/beta-Hydrolases"/>
    <property type="match status" value="1"/>
</dbReference>